<proteinExistence type="predicted"/>
<reference evidence="2" key="1">
    <citation type="journal article" date="2024" name="Proc. Natl. Acad. Sci. U.S.A.">
        <title>Extraordinary preservation of gene collinearity over three hundred million years revealed in homosporous lycophytes.</title>
        <authorList>
            <person name="Li C."/>
            <person name="Wickell D."/>
            <person name="Kuo L.Y."/>
            <person name="Chen X."/>
            <person name="Nie B."/>
            <person name="Liao X."/>
            <person name="Peng D."/>
            <person name="Ji J."/>
            <person name="Jenkins J."/>
            <person name="Williams M."/>
            <person name="Shu S."/>
            <person name="Plott C."/>
            <person name="Barry K."/>
            <person name="Rajasekar S."/>
            <person name="Grimwood J."/>
            <person name="Han X."/>
            <person name="Sun S."/>
            <person name="Hou Z."/>
            <person name="He W."/>
            <person name="Dai G."/>
            <person name="Sun C."/>
            <person name="Schmutz J."/>
            <person name="Leebens-Mack J.H."/>
            <person name="Li F.W."/>
            <person name="Wang L."/>
        </authorList>
    </citation>
    <scope>NUCLEOTIDE SEQUENCE [LARGE SCALE GENOMIC DNA]</scope>
    <source>
        <strain evidence="2">cv. PW_Plant_1</strain>
    </source>
</reference>
<keyword evidence="2" id="KW-1185">Reference proteome</keyword>
<comment type="caution">
    <text evidence="1">The sequence shown here is derived from an EMBL/GenBank/DDBJ whole genome shotgun (WGS) entry which is preliminary data.</text>
</comment>
<accession>A0ACC2E8H5</accession>
<organism evidence="1 2">
    <name type="scientific">Diphasiastrum complanatum</name>
    <name type="common">Issler's clubmoss</name>
    <name type="synonym">Lycopodium complanatum</name>
    <dbReference type="NCBI Taxonomy" id="34168"/>
    <lineage>
        <taxon>Eukaryota</taxon>
        <taxon>Viridiplantae</taxon>
        <taxon>Streptophyta</taxon>
        <taxon>Embryophyta</taxon>
        <taxon>Tracheophyta</taxon>
        <taxon>Lycopodiopsida</taxon>
        <taxon>Lycopodiales</taxon>
        <taxon>Lycopodiaceae</taxon>
        <taxon>Lycopodioideae</taxon>
        <taxon>Diphasiastrum</taxon>
    </lineage>
</organism>
<dbReference type="Proteomes" id="UP001162992">
    <property type="component" value="Chromosome 3"/>
</dbReference>
<dbReference type="EMBL" id="CM055094">
    <property type="protein sequence ID" value="KAJ7562933.1"/>
    <property type="molecule type" value="Genomic_DNA"/>
</dbReference>
<sequence length="1081" mass="122626">METSSSKSKQDTFLQFQDSNAKYPWNKQPFDAMAVQRVQLPRDAQGSLEVFNPQEFREKFATSGKGMQSADNPIINEGSDYLKTSKNFENVEEEPNGDACVSKSIILESWREEHGMLGSNTKIKKFESTVSEDSFCMPEVTEANENICVDENVPLYENFTHQVFEKELHTVVESEKQSANGFAMKTFTKDLSIADRAPTGGLLSDRVGLSRVLEIGTQKTWTGAISTTHSQPAPGISVRNSVDSRFEASASCTTRISKEVKDALSTSQQTFVVADATRPEYPVLYASAGFFKMTGYTAKEVIGRNCRFLQGAQTDYQDVAMIRDALAAGKKFCGRLLNYKKDGSPFWNLLTIAPIKDGNGKVIKFIGMQVEVSKYTEGTKEKALRPNGLPESLIKYDARQKDRALSLVSELVQVVRRPRCATNSSHESRAEGLERRLELLHALPRNRYFGSENMNPITRLQRSSQLSFRRWSETGMTSRREAASPGVRGRRRSLRFLSLLKPYRKSATYTNEAEPEVLPFKEDEWPEAIDIQDRREEVRMGIDLATTLERIEKSFVITDPRLPDNPIIFASDSFLELTEYNREEVLGRNCRLLQGLDTDPATVKVIRDAIKEQRETTVQLLNYTKSGKSFWNLFHLQPMRDKKGDLQYFIGVQLDGSEYLEPFLKQLPDNYQKENVEGVRTTAANVDIAVRELPDANLNPDDLWIQHSRAVYPKPHKIYSNSWKAMRKVCNGNQKLELNLFRPIKFLGHGDTGRVHLVELQGTGEFYAMKVMNKLRLQNRNKVHRVCTEREILEMVDHPFLPTLYGSFQTRTHICFITDFCAGGELHLLLDKQPFRQFKEETVRFYAAELVVALEYLHCMGIVYRDLKPENVLIQRDGHISLVDFNLSLLTSTIPKMIPPKQPSNRHKKKKGSPLPKLVTNPIARSNSFVGTEEYIAPEIITGSGHNSAIDWWALGILVYEMLYGRTPFLDKSRNGTFSNILKKEVTFPRNIPVSIVAKQFIHALLQKDPTERLGSLAGADDIKKHPFFSSIMWPLVRCMNPPLLQAPSITISAKDVGSLSEGTHIEWNDLESTSTFIPEF</sequence>
<evidence type="ECO:0000313" key="2">
    <source>
        <dbReference type="Proteomes" id="UP001162992"/>
    </source>
</evidence>
<protein>
    <submittedName>
        <fullName evidence="1">Uncharacterized protein</fullName>
    </submittedName>
</protein>
<name>A0ACC2E8H5_DIPCM</name>
<evidence type="ECO:0000313" key="1">
    <source>
        <dbReference type="EMBL" id="KAJ7562933.1"/>
    </source>
</evidence>
<gene>
    <name evidence="1" type="ORF">O6H91_03G089500</name>
</gene>